<dbReference type="EMBL" id="NXGH01000015">
    <property type="protein sequence ID" value="PRM89722.1"/>
    <property type="molecule type" value="Genomic_DNA"/>
</dbReference>
<evidence type="ECO:0000313" key="2">
    <source>
        <dbReference type="EMBL" id="PRM89722.1"/>
    </source>
</evidence>
<feature type="domain" description="ATPase" evidence="1">
    <location>
        <begin position="21"/>
        <end position="263"/>
    </location>
</feature>
<dbReference type="AlphaFoldDB" id="A0A2S9ST25"/>
<name>A0A2S9ST25_9BACT</name>
<gene>
    <name evidence="2" type="ORF">CJ671_06285</name>
</gene>
<dbReference type="InterPro" id="IPR011579">
    <property type="entry name" value="ATPase_dom"/>
</dbReference>
<dbReference type="OrthoDB" id="9805535at2"/>
<dbReference type="PANTHER" id="PTHR34301">
    <property type="entry name" value="DNA-BINDING PROTEIN-RELATED"/>
    <property type="match status" value="1"/>
</dbReference>
<accession>A0A2S9ST25</accession>
<proteinExistence type="predicted"/>
<reference evidence="2 3" key="1">
    <citation type="submission" date="2017-09" db="EMBL/GenBank/DDBJ databases">
        <title>Reassesment of A. cryaerophilus.</title>
        <authorList>
            <person name="Perez-Cataluna A."/>
            <person name="Collado L."/>
            <person name="Salgado O."/>
            <person name="Lefinanco V."/>
            <person name="Figueras M.J."/>
        </authorList>
    </citation>
    <scope>NUCLEOTIDE SEQUENCE [LARGE SCALE GENOMIC DNA]</scope>
    <source>
        <strain evidence="2 3">LMG 9871</strain>
    </source>
</reference>
<sequence length="373" mass="44123">MEFKMLKNPFYYGGAVLNEHFCNRVDEIKELKTDINSGLNLLIYAPRRFGKTSFVLKTVEELKENKVKYVFLDLMYLSTLDDFINKYFNILAKSLQEPTDKIVNFFKNVIKIRPNINVSFDLAGNPNFSLALNGEDSIKTLEEVLNIPFEFAKNGQKIVVIFDEFQEIVNFDIEAKIRSVIQHHSNKVSYIFMGSKKSLLHEMFLNKNRPFYKSVKHFKIEEIKQNEWNSFIKSKFKNTNKNIDDIFIEKIFLLTKGFPYYTQQFAYELWNNCEKEVNDDIFYKTLKTVIEREEDLFTMEWDNLTINQKKALKIVVEKNGISLYDEQYFAKYHIKSASFQVALNGLVKKDIIDKNGLAYYICDPLFEYWIKQD</sequence>
<dbReference type="InterPro" id="IPR027417">
    <property type="entry name" value="P-loop_NTPase"/>
</dbReference>
<protein>
    <recommendedName>
        <fullName evidence="1">ATPase domain-containing protein</fullName>
    </recommendedName>
</protein>
<dbReference type="Gene3D" id="3.40.50.300">
    <property type="entry name" value="P-loop containing nucleotide triphosphate hydrolases"/>
    <property type="match status" value="1"/>
</dbReference>
<dbReference type="GO" id="GO:0005524">
    <property type="term" value="F:ATP binding"/>
    <property type="evidence" value="ECO:0007669"/>
    <property type="project" value="InterPro"/>
</dbReference>
<evidence type="ECO:0000259" key="1">
    <source>
        <dbReference type="Pfam" id="PF01637"/>
    </source>
</evidence>
<dbReference type="PANTHER" id="PTHR34301:SF8">
    <property type="entry name" value="ATPASE DOMAIN-CONTAINING PROTEIN"/>
    <property type="match status" value="1"/>
</dbReference>
<dbReference type="Proteomes" id="UP000238649">
    <property type="component" value="Unassembled WGS sequence"/>
</dbReference>
<dbReference type="SUPFAM" id="SSF52540">
    <property type="entry name" value="P-loop containing nucleoside triphosphate hydrolases"/>
    <property type="match status" value="1"/>
</dbReference>
<organism evidence="2 3">
    <name type="scientific">Aliarcobacter cryaerophilus</name>
    <dbReference type="NCBI Taxonomy" id="28198"/>
    <lineage>
        <taxon>Bacteria</taxon>
        <taxon>Pseudomonadati</taxon>
        <taxon>Campylobacterota</taxon>
        <taxon>Epsilonproteobacteria</taxon>
        <taxon>Campylobacterales</taxon>
        <taxon>Arcobacteraceae</taxon>
        <taxon>Aliarcobacter</taxon>
    </lineage>
</organism>
<evidence type="ECO:0000313" key="3">
    <source>
        <dbReference type="Proteomes" id="UP000238649"/>
    </source>
</evidence>
<dbReference type="Pfam" id="PF01637">
    <property type="entry name" value="ATPase_2"/>
    <property type="match status" value="1"/>
</dbReference>
<comment type="caution">
    <text evidence="2">The sequence shown here is derived from an EMBL/GenBank/DDBJ whole genome shotgun (WGS) entry which is preliminary data.</text>
</comment>